<keyword evidence="12" id="KW-0496">Mitochondrion</keyword>
<dbReference type="InterPro" id="IPR013154">
    <property type="entry name" value="ADH-like_N"/>
</dbReference>
<dbReference type="InterPro" id="IPR013149">
    <property type="entry name" value="ADH-like_C"/>
</dbReference>
<comment type="catalytic activity">
    <reaction evidence="14">
        <text>3-demethylubiquinone-10 + NADPH + 2 H(+) = 3-demethylubiquinol-10 + NADP(+)</text>
        <dbReference type="Rhea" id="RHEA:83247"/>
        <dbReference type="ChEBI" id="CHEBI:15378"/>
        <dbReference type="ChEBI" id="CHEBI:57783"/>
        <dbReference type="ChEBI" id="CHEBI:58349"/>
        <dbReference type="ChEBI" id="CHEBI:64182"/>
        <dbReference type="ChEBI" id="CHEBI:231824"/>
    </reaction>
</comment>
<evidence type="ECO:0000256" key="8">
    <source>
        <dbReference type="ARBA" id="ARBA00022857"/>
    </source>
</evidence>
<evidence type="ECO:0000313" key="25">
    <source>
        <dbReference type="Proteomes" id="UP000694387"/>
    </source>
</evidence>
<evidence type="ECO:0000256" key="10">
    <source>
        <dbReference type="ARBA" id="ARBA00022946"/>
    </source>
</evidence>
<dbReference type="GO" id="GO:0000166">
    <property type="term" value="F:nucleotide binding"/>
    <property type="evidence" value="ECO:0007669"/>
    <property type="project" value="UniProtKB-KW"/>
</dbReference>
<dbReference type="GO" id="GO:0005759">
    <property type="term" value="C:mitochondrial matrix"/>
    <property type="evidence" value="ECO:0007669"/>
    <property type="project" value="UniProtKB-SubCell"/>
</dbReference>
<keyword evidence="8" id="KW-0521">NADP</keyword>
<dbReference type="InterPro" id="IPR002364">
    <property type="entry name" value="Quin_OxRdtase/zeta-crystal_CS"/>
</dbReference>
<dbReference type="PANTHER" id="PTHR11695">
    <property type="entry name" value="ALCOHOL DEHYDROGENASE RELATED"/>
    <property type="match status" value="1"/>
</dbReference>
<comment type="subcellular location">
    <subcellularLocation>
        <location evidence="2">Mitochondrion matrix</location>
    </subcellularLocation>
    <subcellularLocation>
        <location evidence="1">Mitochondrion outer membrane</location>
    </subcellularLocation>
</comment>
<dbReference type="GeneTree" id="ENSGT00880000138028"/>
<evidence type="ECO:0000256" key="16">
    <source>
        <dbReference type="ARBA" id="ARBA00051102"/>
    </source>
</evidence>
<keyword evidence="10" id="KW-0809">Transit peptide</keyword>
<dbReference type="Proteomes" id="UP000694387">
    <property type="component" value="Chromosome 24"/>
</dbReference>
<comment type="subunit">
    <text evidence="19">Interacts with RTN4, UQCRC1 and UQCRC2.</text>
</comment>
<evidence type="ECO:0000256" key="17">
    <source>
        <dbReference type="ARBA" id="ARBA00051220"/>
    </source>
</evidence>
<comment type="catalytic activity">
    <reaction evidence="16">
        <text>3-demethylubiquinone-10 + NADH + 2 H(+) = 3-demethylubiquinol-10 + NAD(+)</text>
        <dbReference type="Rhea" id="RHEA:83243"/>
        <dbReference type="ChEBI" id="CHEBI:15378"/>
        <dbReference type="ChEBI" id="CHEBI:57540"/>
        <dbReference type="ChEBI" id="CHEBI:57945"/>
        <dbReference type="ChEBI" id="CHEBI:64182"/>
        <dbReference type="ChEBI" id="CHEBI:231824"/>
    </reaction>
</comment>
<evidence type="ECO:0000256" key="18">
    <source>
        <dbReference type="ARBA" id="ARBA00057321"/>
    </source>
</evidence>
<evidence type="ECO:0000256" key="12">
    <source>
        <dbReference type="ARBA" id="ARBA00023128"/>
    </source>
</evidence>
<dbReference type="Pfam" id="PF08240">
    <property type="entry name" value="ADH_N"/>
    <property type="match status" value="1"/>
</dbReference>
<comment type="catalytic activity">
    <reaction evidence="15">
        <text>a 3-demethylubiquinone + NADH + 2 H(+) = a 3-demethylubiquinol + NAD(+)</text>
        <dbReference type="Rhea" id="RHEA:83235"/>
        <dbReference type="Rhea" id="RHEA-COMP:10914"/>
        <dbReference type="Rhea" id="RHEA-COMP:19654"/>
        <dbReference type="ChEBI" id="CHEBI:15378"/>
        <dbReference type="ChEBI" id="CHEBI:57540"/>
        <dbReference type="ChEBI" id="CHEBI:57945"/>
        <dbReference type="ChEBI" id="CHEBI:84422"/>
        <dbReference type="ChEBI" id="CHEBI:231825"/>
    </reaction>
</comment>
<dbReference type="Ensembl" id="ENSEAST00005073188.1">
    <property type="protein sequence ID" value="ENSEASP00005055344.1"/>
    <property type="gene ID" value="ENSEASG00005006435.2"/>
</dbReference>
<sequence length="678" mass="71547">MEFLKTCILRRHACTAVCFWRSQVVQKSSARKISTTSSRSTVMPAWVIDKYGNNEVLRFTQNMMIPIIHYPNEVIIKVHAASVNPIDVNMRSGYGATALNMKRDPLHIRTKGEEFPLTLGRDVSGVVMECGLDVRYFKPGDEVWAAVPPWKQGTLSEFVVVSGNEVSHKPRSLTHTQAASLPYVALTAWSAINKVGGLNDKNCTGKRVLILGASGGVGTFAIQIMKAWDAHVTAVCSRDASELVRKLGADDVLDYKSGNMEEQLKSLKPFDFILDNVGGSTETWALSFLKKWSGATYVTLVTPFLLNMDRLGIADGMLQTGVTVGSKTLKHFWQGVHYRWAFFMASGPYLDDIAQLVDAGKEAAHEEAFHCEILSPSAEENVQCTRNPCTDAKTRSPSERPPSTSADSNSARPDSALTYRVTLVVTVDRPAPRWFLGLEPSGSEPPANLLSSRLRLPSPRPSKWLRSGPLLCSALISGSSELLLTVSSRGTTRAASSPLSPGAPLAAGPGAGAGALLGGDSLAKGREPPAAGVGAGSGTRLLPLLLVGDEAGGGCLLRSDSPRGCPLGPGPGLDSGLAAAATPPSGAARGDFTFFSAATFSAAACGATSSSNTASSLAVQWGSAVSAPGESVDLCDLLRLPDRRPPDLLSMSSESLQSSAPGAPTAASSSCTTSVFLK</sequence>
<feature type="compositionally biased region" description="Low complexity" evidence="22">
    <location>
        <begin position="647"/>
        <end position="678"/>
    </location>
</feature>
<evidence type="ECO:0000256" key="2">
    <source>
        <dbReference type="ARBA" id="ARBA00004305"/>
    </source>
</evidence>
<comment type="similarity">
    <text evidence="4">Belongs to the zinc-containing alcohol dehydrogenase family. Quinone oxidoreductase subfamily.</text>
</comment>
<dbReference type="Gene3D" id="3.90.180.10">
    <property type="entry name" value="Medium-chain alcohol dehydrogenases, catalytic domain"/>
    <property type="match status" value="1"/>
</dbReference>
<dbReference type="PANTHER" id="PTHR11695:SF294">
    <property type="entry name" value="RETICULON-4-INTERACTING PROTEIN 1, MITOCHONDRIAL"/>
    <property type="match status" value="1"/>
</dbReference>
<dbReference type="CDD" id="cd08248">
    <property type="entry name" value="RTN4I1"/>
    <property type="match status" value="1"/>
</dbReference>
<keyword evidence="9" id="KW-0524">Neurogenesis</keyword>
<dbReference type="GO" id="GO:0006744">
    <property type="term" value="P:ubiquinone biosynthetic process"/>
    <property type="evidence" value="ECO:0007669"/>
    <property type="project" value="UniProtKB-KW"/>
</dbReference>
<evidence type="ECO:0000256" key="19">
    <source>
        <dbReference type="ARBA" id="ARBA00065335"/>
    </source>
</evidence>
<name>A0A9L0JQ54_EQUAS</name>
<evidence type="ECO:0000256" key="15">
    <source>
        <dbReference type="ARBA" id="ARBA00050566"/>
    </source>
</evidence>
<evidence type="ECO:0000259" key="23">
    <source>
        <dbReference type="SMART" id="SM00829"/>
    </source>
</evidence>
<dbReference type="SMART" id="SM00829">
    <property type="entry name" value="PKS_ER"/>
    <property type="match status" value="1"/>
</dbReference>
<evidence type="ECO:0000256" key="21">
    <source>
        <dbReference type="ARBA" id="ARBA00081676"/>
    </source>
</evidence>
<comment type="catalytic activity">
    <reaction evidence="17">
        <text>a 3-demethylubiquinone + NADPH + 2 H(+) = a 3-demethylubiquinol + NADP(+)</text>
        <dbReference type="Rhea" id="RHEA:83239"/>
        <dbReference type="Rhea" id="RHEA-COMP:10914"/>
        <dbReference type="Rhea" id="RHEA-COMP:19654"/>
        <dbReference type="ChEBI" id="CHEBI:15378"/>
        <dbReference type="ChEBI" id="CHEBI:57783"/>
        <dbReference type="ChEBI" id="CHEBI:58349"/>
        <dbReference type="ChEBI" id="CHEBI:84422"/>
        <dbReference type="ChEBI" id="CHEBI:231825"/>
    </reaction>
</comment>
<dbReference type="InterPro" id="IPR011032">
    <property type="entry name" value="GroES-like_sf"/>
</dbReference>
<evidence type="ECO:0000256" key="3">
    <source>
        <dbReference type="ARBA" id="ARBA00004749"/>
    </source>
</evidence>
<keyword evidence="5" id="KW-0831">Ubiquinone biosynthesis</keyword>
<comment type="pathway">
    <text evidence="3">Cofactor biosynthesis; ubiquinone biosynthesis.</text>
</comment>
<evidence type="ECO:0000256" key="7">
    <source>
        <dbReference type="ARBA" id="ARBA00022787"/>
    </source>
</evidence>
<dbReference type="GO" id="GO:0016491">
    <property type="term" value="F:oxidoreductase activity"/>
    <property type="evidence" value="ECO:0007669"/>
    <property type="project" value="UniProtKB-KW"/>
</dbReference>
<gene>
    <name evidence="24" type="primary">RTN4IP1</name>
</gene>
<dbReference type="AlphaFoldDB" id="A0A9L0JQ54"/>
<evidence type="ECO:0000256" key="22">
    <source>
        <dbReference type="SAM" id="MobiDB-lite"/>
    </source>
</evidence>
<accession>A0A9L0JQ54</accession>
<dbReference type="SUPFAM" id="SSF51735">
    <property type="entry name" value="NAD(P)-binding Rossmann-fold domains"/>
    <property type="match status" value="1"/>
</dbReference>
<comment type="function">
    <text evidence="18">NAD(P)H oxidoreductase involved in the ubiquinone biosynthetic pathway. Required for the O-methyltransferase activity of COQ3. Able to catalyze the oxidoreduction of 3-demethylubiquinone into 3-demethylubiquinol in vitro. However, it is unclear if 3-demethylubiquinone constitutes a substrate in vivo. May also play a role in the regulation of retinal ganglion cell (RGC) neurite outgrowth, and hence in the development of the inner retina and optic nerve. Appears to be a potent inhibitor of regeneration following spinal cord injury.</text>
</comment>
<reference evidence="24" key="3">
    <citation type="submission" date="2025-09" db="UniProtKB">
        <authorList>
            <consortium name="Ensembl"/>
        </authorList>
    </citation>
    <scope>IDENTIFICATION</scope>
</reference>
<dbReference type="FunFam" id="3.90.180.10:FF:000009">
    <property type="entry name" value="Reticulon-4-interacting protein 1, mitochondrial"/>
    <property type="match status" value="1"/>
</dbReference>
<keyword evidence="13" id="KW-0472">Membrane</keyword>
<dbReference type="InterPro" id="IPR020843">
    <property type="entry name" value="ER"/>
</dbReference>
<keyword evidence="11" id="KW-0560">Oxidoreductase</keyword>
<dbReference type="InterPro" id="IPR050700">
    <property type="entry name" value="YIM1/Zinc_Alcohol_DH_Fams"/>
</dbReference>
<reference evidence="24" key="2">
    <citation type="submission" date="2025-08" db="UniProtKB">
        <authorList>
            <consortium name="Ensembl"/>
        </authorList>
    </citation>
    <scope>IDENTIFICATION</scope>
</reference>
<dbReference type="InterPro" id="IPR037397">
    <property type="entry name" value="RTN4IP1"/>
</dbReference>
<evidence type="ECO:0000256" key="6">
    <source>
        <dbReference type="ARBA" id="ARBA00022741"/>
    </source>
</evidence>
<dbReference type="FunFam" id="3.40.50.720:FF:000147">
    <property type="entry name" value="Reticulon-4-interacting protein 1 homolog, mitochondrial"/>
    <property type="match status" value="1"/>
</dbReference>
<feature type="region of interest" description="Disordered" evidence="22">
    <location>
        <begin position="387"/>
        <end position="413"/>
    </location>
</feature>
<keyword evidence="25" id="KW-1185">Reference proteome</keyword>
<keyword evidence="7" id="KW-1000">Mitochondrion outer membrane</keyword>
<keyword evidence="6" id="KW-0547">Nucleotide-binding</keyword>
<dbReference type="Gene3D" id="3.40.50.720">
    <property type="entry name" value="NAD(P)-binding Rossmann-like Domain"/>
    <property type="match status" value="1"/>
</dbReference>
<dbReference type="GO" id="GO:0005741">
    <property type="term" value="C:mitochondrial outer membrane"/>
    <property type="evidence" value="ECO:0007669"/>
    <property type="project" value="UniProtKB-SubCell"/>
</dbReference>
<dbReference type="InterPro" id="IPR036291">
    <property type="entry name" value="NAD(P)-bd_dom_sf"/>
</dbReference>
<dbReference type="SUPFAM" id="SSF50129">
    <property type="entry name" value="GroES-like"/>
    <property type="match status" value="1"/>
</dbReference>
<evidence type="ECO:0000313" key="24">
    <source>
        <dbReference type="Ensembl" id="ENSEASP00005055344.1"/>
    </source>
</evidence>
<protein>
    <recommendedName>
        <fullName evidence="20">NAD(P)H oxidoreductase RTN4IP1, mitochondrial</fullName>
    </recommendedName>
    <alternativeName>
        <fullName evidence="21">Reticulon-4-interacting protein 1</fullName>
    </alternativeName>
</protein>
<evidence type="ECO:0000256" key="5">
    <source>
        <dbReference type="ARBA" id="ARBA00022688"/>
    </source>
</evidence>
<evidence type="ECO:0000256" key="1">
    <source>
        <dbReference type="ARBA" id="ARBA00004294"/>
    </source>
</evidence>
<evidence type="ECO:0000256" key="4">
    <source>
        <dbReference type="ARBA" id="ARBA00010371"/>
    </source>
</evidence>
<evidence type="ECO:0000256" key="20">
    <source>
        <dbReference type="ARBA" id="ARBA00071154"/>
    </source>
</evidence>
<evidence type="ECO:0000256" key="9">
    <source>
        <dbReference type="ARBA" id="ARBA00022902"/>
    </source>
</evidence>
<reference evidence="24 25" key="1">
    <citation type="journal article" date="2020" name="Nat. Commun.">
        <title>Donkey genomes provide new insights into domestication and selection for coat color.</title>
        <authorList>
            <person name="Wang"/>
            <person name="C."/>
            <person name="Li"/>
            <person name="H."/>
            <person name="Guo"/>
            <person name="Y."/>
            <person name="Huang"/>
            <person name="J."/>
            <person name="Sun"/>
            <person name="Y."/>
            <person name="Min"/>
            <person name="J."/>
            <person name="Wang"/>
            <person name="J."/>
            <person name="Fang"/>
            <person name="X."/>
            <person name="Zhao"/>
            <person name="Z."/>
            <person name="Wang"/>
            <person name="S."/>
            <person name="Zhang"/>
            <person name="Y."/>
            <person name="Liu"/>
            <person name="Q."/>
            <person name="Jiang"/>
            <person name="Q."/>
            <person name="Wang"/>
            <person name="X."/>
            <person name="Guo"/>
            <person name="Y."/>
            <person name="Yang"/>
            <person name="C."/>
            <person name="Wang"/>
            <person name="Y."/>
            <person name="Tian"/>
            <person name="F."/>
            <person name="Zhuang"/>
            <person name="G."/>
            <person name="Fan"/>
            <person name="Y."/>
            <person name="Gao"/>
            <person name="Q."/>
            <person name="Li"/>
            <person name="Y."/>
            <person name="Ju"/>
            <person name="Z."/>
            <person name="Li"/>
            <person name="J."/>
            <person name="Li"/>
            <person name="R."/>
            <person name="Hou"/>
            <person name="M."/>
            <person name="Yang"/>
            <person name="G."/>
            <person name="Liu"/>
            <person name="G."/>
            <person name="Liu"/>
            <person name="W."/>
            <person name="Guo"/>
            <person name="J."/>
            <person name="Pan"/>
            <person name="S."/>
            <person name="Fan"/>
            <person name="G."/>
            <person name="Zhang"/>
            <person name="W."/>
            <person name="Zhang"/>
            <person name="R."/>
            <person name="Yu"/>
            <person name="J."/>
            <person name="Zhang"/>
            <person name="X."/>
            <person name="Yin"/>
            <person name="Q."/>
            <person name="Ji"/>
            <person name="C."/>
            <person name="Jin"/>
            <person name="Y."/>
            <person name="Yue"/>
            <person name="G."/>
            <person name="Liu"/>
            <person name="M."/>
            <person name="Xu"/>
            <person name="J."/>
            <person name="Liu"/>
            <person name="S."/>
            <person name="Jordana"/>
            <person name="J."/>
            <person name="Noce"/>
            <person name="A."/>
            <person name="Amills"/>
            <person name="M."/>
            <person name="Wu"/>
            <person name="D.D."/>
            <person name="Li"/>
            <person name="S."/>
            <person name="Zhou"/>
            <person name="X. and Zhong"/>
            <person name="J."/>
        </authorList>
    </citation>
    <scope>NUCLEOTIDE SEQUENCE [LARGE SCALE GENOMIC DNA]</scope>
</reference>
<proteinExistence type="inferred from homology"/>
<evidence type="ECO:0000256" key="11">
    <source>
        <dbReference type="ARBA" id="ARBA00023002"/>
    </source>
</evidence>
<dbReference type="PROSITE" id="PS01162">
    <property type="entry name" value="QOR_ZETA_CRYSTAL"/>
    <property type="match status" value="1"/>
</dbReference>
<feature type="domain" description="Enoyl reductase (ER)" evidence="23">
    <location>
        <begin position="52"/>
        <end position="337"/>
    </location>
</feature>
<evidence type="ECO:0000256" key="14">
    <source>
        <dbReference type="ARBA" id="ARBA00050485"/>
    </source>
</evidence>
<dbReference type="Pfam" id="PF00107">
    <property type="entry name" value="ADH_zinc_N"/>
    <property type="match status" value="1"/>
</dbReference>
<dbReference type="GO" id="GO:0007399">
    <property type="term" value="P:nervous system development"/>
    <property type="evidence" value="ECO:0007669"/>
    <property type="project" value="UniProtKB-KW"/>
</dbReference>
<organism evidence="24 25">
    <name type="scientific">Equus asinus</name>
    <name type="common">Donkey</name>
    <name type="synonym">Equus africanus asinus</name>
    <dbReference type="NCBI Taxonomy" id="9793"/>
    <lineage>
        <taxon>Eukaryota</taxon>
        <taxon>Metazoa</taxon>
        <taxon>Chordata</taxon>
        <taxon>Craniata</taxon>
        <taxon>Vertebrata</taxon>
        <taxon>Euteleostomi</taxon>
        <taxon>Mammalia</taxon>
        <taxon>Eutheria</taxon>
        <taxon>Laurasiatheria</taxon>
        <taxon>Perissodactyla</taxon>
        <taxon>Equidae</taxon>
        <taxon>Equus</taxon>
    </lineage>
</organism>
<feature type="region of interest" description="Disordered" evidence="22">
    <location>
        <begin position="646"/>
        <end position="678"/>
    </location>
</feature>
<dbReference type="GO" id="GO:0008270">
    <property type="term" value="F:zinc ion binding"/>
    <property type="evidence" value="ECO:0007669"/>
    <property type="project" value="InterPro"/>
</dbReference>
<evidence type="ECO:0000256" key="13">
    <source>
        <dbReference type="ARBA" id="ARBA00023136"/>
    </source>
</evidence>